<sequence length="51" mass="5820">MTPPEKQRQSPIPTAGMNPRPTTKIQVCFYTKKAWSYDHAFLVKISLVLSL</sequence>
<evidence type="ECO:0000313" key="3">
    <source>
        <dbReference type="Proteomes" id="UP000003438"/>
    </source>
</evidence>
<name>D1PRP8_9FIRM</name>
<comment type="caution">
    <text evidence="2">The sequence shown here is derived from an EMBL/GenBank/DDBJ whole genome shotgun (WGS) entry which is preliminary data.</text>
</comment>
<organism evidence="2 3">
    <name type="scientific">Subdoligranulum variabile DSM 15176</name>
    <dbReference type="NCBI Taxonomy" id="411471"/>
    <lineage>
        <taxon>Bacteria</taxon>
        <taxon>Bacillati</taxon>
        <taxon>Bacillota</taxon>
        <taxon>Clostridia</taxon>
        <taxon>Eubacteriales</taxon>
        <taxon>Oscillospiraceae</taxon>
        <taxon>Subdoligranulum</taxon>
    </lineage>
</organism>
<feature type="region of interest" description="Disordered" evidence="1">
    <location>
        <begin position="1"/>
        <end position="21"/>
    </location>
</feature>
<evidence type="ECO:0000313" key="2">
    <source>
        <dbReference type="EMBL" id="EFB74589.1"/>
    </source>
</evidence>
<proteinExistence type="predicted"/>
<dbReference type="EMBL" id="ACBY02000064">
    <property type="protein sequence ID" value="EFB74589.1"/>
    <property type="molecule type" value="Genomic_DNA"/>
</dbReference>
<reference evidence="2" key="1">
    <citation type="submission" date="2009-12" db="EMBL/GenBank/DDBJ databases">
        <authorList>
            <person name="Weinstock G."/>
            <person name="Sodergren E."/>
            <person name="Clifton S."/>
            <person name="Fulton L."/>
            <person name="Fulton B."/>
            <person name="Courtney L."/>
            <person name="Fronick C."/>
            <person name="Harrison M."/>
            <person name="Strong C."/>
            <person name="Farmer C."/>
            <person name="Delahaunty K."/>
            <person name="Markovic C."/>
            <person name="Hall O."/>
            <person name="Minx P."/>
            <person name="Tomlinson C."/>
            <person name="Mitreva M."/>
            <person name="Nelson J."/>
            <person name="Hou S."/>
            <person name="Wollam A."/>
            <person name="Pepin K.H."/>
            <person name="Johnson M."/>
            <person name="Bhonagiri V."/>
            <person name="Nash W.E."/>
            <person name="Warren W."/>
            <person name="Chinwalla A."/>
            <person name="Mardis E.R."/>
            <person name="Wilson R.K."/>
        </authorList>
    </citation>
    <scope>NUCLEOTIDE SEQUENCE [LARGE SCALE GENOMIC DNA]</scope>
    <source>
        <strain evidence="2">DSM 15176</strain>
    </source>
</reference>
<dbReference type="Proteomes" id="UP000003438">
    <property type="component" value="Unassembled WGS sequence"/>
</dbReference>
<dbReference type="HOGENOM" id="CLU_3104611_0_0_9"/>
<protein>
    <submittedName>
        <fullName evidence="2">Uncharacterized protein</fullName>
    </submittedName>
</protein>
<keyword evidence="3" id="KW-1185">Reference proteome</keyword>
<gene>
    <name evidence="2" type="ORF">SUBVAR_07056</name>
</gene>
<evidence type="ECO:0000256" key="1">
    <source>
        <dbReference type="SAM" id="MobiDB-lite"/>
    </source>
</evidence>
<dbReference type="AlphaFoldDB" id="D1PRP8"/>
<accession>D1PRP8</accession>